<dbReference type="InterPro" id="IPR005908">
    <property type="entry name" value="G1P_thy_trans_l"/>
</dbReference>
<dbReference type="CDD" id="cd04189">
    <property type="entry name" value="G1P_TT_long"/>
    <property type="match status" value="1"/>
</dbReference>
<dbReference type="Proteomes" id="UP000516361">
    <property type="component" value="Chromosome"/>
</dbReference>
<sequence length="357" mass="39202">MKAIVLCAGKGTRLRPLTFTNAKPLIPIANKPTIMYSLEKIREAGITEIGIIVNPDNKKDFVKVLGDGKDYGLDIKYIIQEEAKGLAHAVAISEEFIDGDDFLMYLGDNLINTDLAKFTTEFKEGNFDSFILLTPVEDPSRFGIAIMEGNNVIDVVEKPQNPPSNLAIVGVYVFKPIVFEAIKNIKPSWRNELEITDAIAWLIKNKGNTGAQVIYGWWKDTGKPEDLIEANRSILEKMKSKDIQGNIYENSVVQGNVKIGKGSKIIDSIVRGPVIIGENVTLSNAYVGPYTSIGNGVTVEDSEIENSIILDNATISSFKSRLDSSIIGSNAEIVSIEKNPKTIKLVIGDFGKIEIPR</sequence>
<dbReference type="NCBIfam" id="TIGR01208">
    <property type="entry name" value="rmlA_long"/>
    <property type="match status" value="1"/>
</dbReference>
<dbReference type="RefSeq" id="WP_190613393.1">
    <property type="nucleotide sequence ID" value="NZ_AP018712.1"/>
</dbReference>
<keyword evidence="3" id="KW-1185">Reference proteome</keyword>
<protein>
    <submittedName>
        <fullName evidence="2">Glucose-1-phosphate thymidylyltransferase</fullName>
    </submittedName>
</protein>
<dbReference type="AlphaFoldDB" id="A0A7G1G839"/>
<feature type="domain" description="Nucleotidyl transferase" evidence="1">
    <location>
        <begin position="2"/>
        <end position="236"/>
    </location>
</feature>
<gene>
    <name evidence="2" type="ORF">OSSY52_12140</name>
</gene>
<dbReference type="GO" id="GO:0016740">
    <property type="term" value="F:transferase activity"/>
    <property type="evidence" value="ECO:0007669"/>
    <property type="project" value="UniProtKB-KW"/>
</dbReference>
<accession>A0A7G1G839</accession>
<evidence type="ECO:0000313" key="3">
    <source>
        <dbReference type="Proteomes" id="UP000516361"/>
    </source>
</evidence>
<dbReference type="InterPro" id="IPR029044">
    <property type="entry name" value="Nucleotide-diphossugar_trans"/>
</dbReference>
<dbReference type="FunCoup" id="A0A7G1G839">
    <property type="interactions" value="266"/>
</dbReference>
<evidence type="ECO:0000313" key="2">
    <source>
        <dbReference type="EMBL" id="BBE31073.1"/>
    </source>
</evidence>
<dbReference type="EMBL" id="AP018712">
    <property type="protein sequence ID" value="BBE31073.1"/>
    <property type="molecule type" value="Genomic_DNA"/>
</dbReference>
<dbReference type="InParanoid" id="A0A7G1G839"/>
<dbReference type="KEGG" id="ocy:OSSY52_12140"/>
<reference evidence="2 3" key="1">
    <citation type="submission" date="2018-06" db="EMBL/GenBank/DDBJ databases">
        <title>Genome sequencing of Oceanotoga sp. sy52.</title>
        <authorList>
            <person name="Mori K."/>
        </authorList>
    </citation>
    <scope>NUCLEOTIDE SEQUENCE [LARGE SCALE GENOMIC DNA]</scope>
    <source>
        <strain evidence="3">sy52</strain>
    </source>
</reference>
<dbReference type="Pfam" id="PF00483">
    <property type="entry name" value="NTP_transferase"/>
    <property type="match status" value="1"/>
</dbReference>
<keyword evidence="2" id="KW-0808">Transferase</keyword>
<dbReference type="Gene3D" id="3.90.550.10">
    <property type="entry name" value="Spore Coat Polysaccharide Biosynthesis Protein SpsA, Chain A"/>
    <property type="match status" value="1"/>
</dbReference>
<dbReference type="SUPFAM" id="SSF53448">
    <property type="entry name" value="Nucleotide-diphospho-sugar transferases"/>
    <property type="match status" value="1"/>
</dbReference>
<name>A0A7G1G839_9BACT</name>
<dbReference type="Gene3D" id="2.160.10.10">
    <property type="entry name" value="Hexapeptide repeat proteins"/>
    <property type="match status" value="1"/>
</dbReference>
<proteinExistence type="predicted"/>
<evidence type="ECO:0000259" key="1">
    <source>
        <dbReference type="Pfam" id="PF00483"/>
    </source>
</evidence>
<organism evidence="2 3">
    <name type="scientific">Tepiditoga spiralis</name>
    <dbReference type="NCBI Taxonomy" id="2108365"/>
    <lineage>
        <taxon>Bacteria</taxon>
        <taxon>Thermotogati</taxon>
        <taxon>Thermotogota</taxon>
        <taxon>Thermotogae</taxon>
        <taxon>Petrotogales</taxon>
        <taxon>Petrotogaceae</taxon>
        <taxon>Tepiditoga</taxon>
    </lineage>
</organism>
<dbReference type="PANTHER" id="PTHR42883">
    <property type="entry name" value="GLUCOSE-1-PHOSPHATE THYMIDYLTRANSFERASE"/>
    <property type="match status" value="1"/>
</dbReference>
<dbReference type="PANTHER" id="PTHR42883:SF2">
    <property type="entry name" value="THYMIDYLYLTRANSFERASE"/>
    <property type="match status" value="1"/>
</dbReference>
<dbReference type="InterPro" id="IPR005835">
    <property type="entry name" value="NTP_transferase_dom"/>
</dbReference>